<dbReference type="GO" id="GO:0004497">
    <property type="term" value="F:monooxygenase activity"/>
    <property type="evidence" value="ECO:0007669"/>
    <property type="project" value="UniProtKB-KW"/>
</dbReference>
<reference evidence="6" key="1">
    <citation type="submission" date="2023-07" db="EMBL/GenBank/DDBJ databases">
        <title>30 novel species of actinomycetes from the DSMZ collection.</title>
        <authorList>
            <person name="Nouioui I."/>
        </authorList>
    </citation>
    <scope>NUCLEOTIDE SEQUENCE [LARGE SCALE GENOMIC DNA]</scope>
    <source>
        <strain evidence="6">DSM 44917</strain>
    </source>
</reference>
<evidence type="ECO:0000256" key="1">
    <source>
        <dbReference type="ARBA" id="ARBA00022630"/>
    </source>
</evidence>
<sequence>MNENRLNAAVRPETPRPAAPRAGEGPASRVPVLIAGGGGAGLTAAALLSRMGVPSLLISAATTTSAQPKAHLLNQRAMEILRDLGLADAVYAASTPPEQMAYSGWYVGLAGSGPDAADHGRCVAQLESWGAGGTSPEWQAASPERPANLPQHLLEPRLRARAEELAPFGPGSVRFGHELTGFAQDASGVTATVADHTAGGARYQVRARYLLACDGGRTVGPALGVAQEGLRDLARMVTFHLTADLSPWLRDPEVLIRWLWLPDLGTGGVLVPMGPRHWGPRSEEWAFHLHYAGDDPRALEDEAVLADLRTALGPAAGRARVRGIARWSPRATVAERFRAGRVFLLGDAAHRHPPTGGLGLTSALHDAQNLAWKLAAVLAGHAGEALLDSYEAERRPVAAFTVRRALENALGQLAINAHFAADGGGWPRARRLGSEDPADRPVRRAFLRTVAEQSMEFNELGVEFGYTYDAAAGAAVVPDGTAPPANPDPVRIHQPAARPGHPLPHAWLTDLDGRRLPLARLITPGRFLLIAGEEGRAWCEAARRAAAEGFPLDAVRIGHVDGDYRDVRSTWTRWRGHGPAGAVLVRPDRFIAWRAPDTPPDPAAHLARTLRTLLGDPAPDPGAAPSRDRSGPCPALQ</sequence>
<evidence type="ECO:0000313" key="5">
    <source>
        <dbReference type="EMBL" id="MDT0305569.1"/>
    </source>
</evidence>
<keyword evidence="1" id="KW-0285">Flavoprotein</keyword>
<keyword evidence="2" id="KW-0274">FAD</keyword>
<dbReference type="InterPro" id="IPR036188">
    <property type="entry name" value="FAD/NAD-bd_sf"/>
</dbReference>
<name>A0ABU2L1Y6_9ACTN</name>
<dbReference type="PANTHER" id="PTHR43004">
    <property type="entry name" value="TRK SYSTEM POTASSIUM UPTAKE PROTEIN"/>
    <property type="match status" value="1"/>
</dbReference>
<evidence type="ECO:0000259" key="4">
    <source>
        <dbReference type="Pfam" id="PF01494"/>
    </source>
</evidence>
<feature type="domain" description="FAD-binding" evidence="4">
    <location>
        <begin position="30"/>
        <end position="404"/>
    </location>
</feature>
<dbReference type="EMBL" id="JAVREN010000001">
    <property type="protein sequence ID" value="MDT0305569.1"/>
    <property type="molecule type" value="Genomic_DNA"/>
</dbReference>
<gene>
    <name evidence="5" type="ORF">RM780_01130</name>
</gene>
<dbReference type="Gene3D" id="3.40.30.120">
    <property type="match status" value="1"/>
</dbReference>
<dbReference type="RefSeq" id="WP_311628474.1">
    <property type="nucleotide sequence ID" value="NZ_JAVREN010000001.1"/>
</dbReference>
<dbReference type="PRINTS" id="PR00420">
    <property type="entry name" value="RNGMNOXGNASE"/>
</dbReference>
<feature type="compositionally biased region" description="Low complexity" evidence="3">
    <location>
        <begin position="613"/>
        <end position="625"/>
    </location>
</feature>
<keyword evidence="6" id="KW-1185">Reference proteome</keyword>
<dbReference type="InterPro" id="IPR050641">
    <property type="entry name" value="RIFMO-like"/>
</dbReference>
<dbReference type="Gene3D" id="3.30.9.10">
    <property type="entry name" value="D-Amino Acid Oxidase, subunit A, domain 2"/>
    <property type="match status" value="1"/>
</dbReference>
<protein>
    <submittedName>
        <fullName evidence="5">FAD-dependent monooxygenase</fullName>
    </submittedName>
</protein>
<dbReference type="Pfam" id="PF01494">
    <property type="entry name" value="FAD_binding_3"/>
    <property type="match status" value="1"/>
</dbReference>
<comment type="caution">
    <text evidence="5">The sequence shown here is derived from an EMBL/GenBank/DDBJ whole genome shotgun (WGS) entry which is preliminary data.</text>
</comment>
<feature type="region of interest" description="Disordered" evidence="3">
    <location>
        <begin position="613"/>
        <end position="637"/>
    </location>
</feature>
<evidence type="ECO:0000313" key="6">
    <source>
        <dbReference type="Proteomes" id="UP001183388"/>
    </source>
</evidence>
<evidence type="ECO:0000256" key="2">
    <source>
        <dbReference type="ARBA" id="ARBA00022827"/>
    </source>
</evidence>
<keyword evidence="5" id="KW-0503">Monooxygenase</keyword>
<dbReference type="Proteomes" id="UP001183388">
    <property type="component" value="Unassembled WGS sequence"/>
</dbReference>
<dbReference type="Pfam" id="PF21274">
    <property type="entry name" value="Rng_hyd_C"/>
    <property type="match status" value="1"/>
</dbReference>
<feature type="region of interest" description="Disordered" evidence="3">
    <location>
        <begin position="1"/>
        <end position="27"/>
    </location>
</feature>
<keyword evidence="5" id="KW-0560">Oxidoreductase</keyword>
<dbReference type="PANTHER" id="PTHR43004:SF8">
    <property type="entry name" value="FAD-BINDING DOMAIN-CONTAINING PROTEIN-RELATED"/>
    <property type="match status" value="1"/>
</dbReference>
<dbReference type="Gene3D" id="3.50.50.60">
    <property type="entry name" value="FAD/NAD(P)-binding domain"/>
    <property type="match status" value="1"/>
</dbReference>
<evidence type="ECO:0000256" key="3">
    <source>
        <dbReference type="SAM" id="MobiDB-lite"/>
    </source>
</evidence>
<accession>A0ABU2L1Y6</accession>
<proteinExistence type="predicted"/>
<dbReference type="InterPro" id="IPR002938">
    <property type="entry name" value="FAD-bd"/>
</dbReference>
<dbReference type="SUPFAM" id="SSF51905">
    <property type="entry name" value="FAD/NAD(P)-binding domain"/>
    <property type="match status" value="1"/>
</dbReference>
<organism evidence="5 6">
    <name type="scientific">Streptomyces boetiae</name>
    <dbReference type="NCBI Taxonomy" id="3075541"/>
    <lineage>
        <taxon>Bacteria</taxon>
        <taxon>Bacillati</taxon>
        <taxon>Actinomycetota</taxon>
        <taxon>Actinomycetes</taxon>
        <taxon>Kitasatosporales</taxon>
        <taxon>Streptomycetaceae</taxon>
        <taxon>Streptomyces</taxon>
    </lineage>
</organism>